<feature type="transmembrane region" description="Helical" evidence="1">
    <location>
        <begin position="232"/>
        <end position="251"/>
    </location>
</feature>
<evidence type="ECO:0000313" key="4">
    <source>
        <dbReference type="Proteomes" id="UP000224854"/>
    </source>
</evidence>
<organism evidence="3 4">
    <name type="scientific">Ophiocordyceps australis</name>
    <dbReference type="NCBI Taxonomy" id="1399860"/>
    <lineage>
        <taxon>Eukaryota</taxon>
        <taxon>Fungi</taxon>
        <taxon>Dikarya</taxon>
        <taxon>Ascomycota</taxon>
        <taxon>Pezizomycotina</taxon>
        <taxon>Sordariomycetes</taxon>
        <taxon>Hypocreomycetidae</taxon>
        <taxon>Hypocreales</taxon>
        <taxon>Ophiocordycipitaceae</taxon>
        <taxon>Ophiocordyceps</taxon>
    </lineage>
</organism>
<gene>
    <name evidence="3" type="ORF">CDD82_514</name>
</gene>
<proteinExistence type="predicted"/>
<feature type="transmembrane region" description="Helical" evidence="1">
    <location>
        <begin position="258"/>
        <end position="277"/>
    </location>
</feature>
<dbReference type="AlphaFoldDB" id="A0A2C5ZNY9"/>
<protein>
    <recommendedName>
        <fullName evidence="2">DUF6594 domain-containing protein</fullName>
    </recommendedName>
</protein>
<feature type="transmembrane region" description="Helical" evidence="1">
    <location>
        <begin position="203"/>
        <end position="226"/>
    </location>
</feature>
<evidence type="ECO:0000256" key="1">
    <source>
        <dbReference type="SAM" id="Phobius"/>
    </source>
</evidence>
<dbReference type="PANTHER" id="PTHR34502:SF4">
    <property type="entry name" value="DUF6594 DOMAIN-CONTAINING PROTEIN"/>
    <property type="match status" value="1"/>
</dbReference>
<name>A0A2C5ZNY9_9HYPO</name>
<evidence type="ECO:0000259" key="2">
    <source>
        <dbReference type="Pfam" id="PF20237"/>
    </source>
</evidence>
<dbReference type="PANTHER" id="PTHR34502">
    <property type="entry name" value="DUF6594 DOMAIN-CONTAINING PROTEIN-RELATED"/>
    <property type="match status" value="1"/>
</dbReference>
<dbReference type="OrthoDB" id="5342093at2759"/>
<dbReference type="InterPro" id="IPR046529">
    <property type="entry name" value="DUF6594"/>
</dbReference>
<dbReference type="Pfam" id="PF20237">
    <property type="entry name" value="DUF6594"/>
    <property type="match status" value="1"/>
</dbReference>
<sequence>MLRLLSGTQVLIFDLFHMPPDGPPAGYALWASWISSDPDGEGFVFRRFDTLAATNLLYLQSDMMEIEQRLKAMDQEATTTDDAKSEAFEWETLKEHFQKDHPRYPEAKRRMDLILELRVKIKEYRSRVLEVLKDMMSQGGYPKIGGKAKKYLEDENDLVALYIPAQEDYLSEFLRKMTQRDENNLDPTTPRVARGDESTINTILNLITLIVAIFFLVAPIVTLYLIKSRWLKLMLVTVFTICFAVSVAVVTRAKKPEIFIGTATYAAVLVVFISSGGPGGG</sequence>
<accession>A0A2C5ZNY9</accession>
<dbReference type="Proteomes" id="UP000224854">
    <property type="component" value="Unassembled WGS sequence"/>
</dbReference>
<dbReference type="EMBL" id="NJEU01000112">
    <property type="protein sequence ID" value="PHH81542.1"/>
    <property type="molecule type" value="Genomic_DNA"/>
</dbReference>
<comment type="caution">
    <text evidence="3">The sequence shown here is derived from an EMBL/GenBank/DDBJ whole genome shotgun (WGS) entry which is preliminary data.</text>
</comment>
<reference evidence="3 4" key="1">
    <citation type="submission" date="2017-06" db="EMBL/GenBank/DDBJ databases">
        <title>Ant-infecting Ophiocordyceps genomes reveal a high diversity of potential behavioral manipulation genes and a possible major role for enterotoxins.</title>
        <authorList>
            <person name="De Bekker C."/>
            <person name="Evans H.C."/>
            <person name="Brachmann A."/>
            <person name="Hughes D.P."/>
        </authorList>
    </citation>
    <scope>NUCLEOTIDE SEQUENCE [LARGE SCALE GENOMIC DNA]</scope>
    <source>
        <strain evidence="3 4">1348a</strain>
    </source>
</reference>
<keyword evidence="1" id="KW-0472">Membrane</keyword>
<keyword evidence="4" id="KW-1185">Reference proteome</keyword>
<keyword evidence="1" id="KW-0812">Transmembrane</keyword>
<keyword evidence="1" id="KW-1133">Transmembrane helix</keyword>
<evidence type="ECO:0000313" key="3">
    <source>
        <dbReference type="EMBL" id="PHH81542.1"/>
    </source>
</evidence>
<feature type="domain" description="DUF6594" evidence="2">
    <location>
        <begin position="27"/>
        <end position="270"/>
    </location>
</feature>